<dbReference type="Gene3D" id="2.60.40.4100">
    <property type="entry name" value="Zona pellucida, ZP-C domain"/>
    <property type="match status" value="1"/>
</dbReference>
<reference evidence="7" key="1">
    <citation type="submission" date="2023-07" db="EMBL/GenBank/DDBJ databases">
        <authorList>
            <person name="Stuckert A."/>
        </authorList>
    </citation>
    <scope>NUCLEOTIDE SEQUENCE</scope>
</reference>
<dbReference type="Proteomes" id="UP001176940">
    <property type="component" value="Unassembled WGS sequence"/>
</dbReference>
<comment type="caution">
    <text evidence="7">The sequence shown here is derived from an EMBL/GenBank/DDBJ whole genome shotgun (WGS) entry which is preliminary data.</text>
</comment>
<dbReference type="Pfam" id="PF23344">
    <property type="entry name" value="ZP-N"/>
    <property type="match status" value="1"/>
</dbReference>
<evidence type="ECO:0000259" key="6">
    <source>
        <dbReference type="PROSITE" id="PS51034"/>
    </source>
</evidence>
<evidence type="ECO:0000313" key="8">
    <source>
        <dbReference type="Proteomes" id="UP001176940"/>
    </source>
</evidence>
<dbReference type="PANTHER" id="PTHR14002">
    <property type="entry name" value="ENDOGLIN/TGF-BETA RECEPTOR TYPE III"/>
    <property type="match status" value="1"/>
</dbReference>
<feature type="domain" description="ZP" evidence="6">
    <location>
        <begin position="650"/>
        <end position="893"/>
    </location>
</feature>
<evidence type="ECO:0000256" key="1">
    <source>
        <dbReference type="ARBA" id="ARBA00022729"/>
    </source>
</evidence>
<dbReference type="Pfam" id="PF00100">
    <property type="entry name" value="Zona_pellucida"/>
    <property type="match status" value="1"/>
</dbReference>
<dbReference type="Gene3D" id="2.60.40.3210">
    <property type="entry name" value="Zona pellucida, ZP-N domain"/>
    <property type="match status" value="1"/>
</dbReference>
<evidence type="ECO:0000256" key="3">
    <source>
        <dbReference type="SAM" id="MobiDB-lite"/>
    </source>
</evidence>
<evidence type="ECO:0000313" key="7">
    <source>
        <dbReference type="EMBL" id="CAJ0956065.1"/>
    </source>
</evidence>
<dbReference type="EMBL" id="CAUEEQ010041127">
    <property type="protein sequence ID" value="CAJ0956065.1"/>
    <property type="molecule type" value="Genomic_DNA"/>
</dbReference>
<dbReference type="InterPro" id="IPR001507">
    <property type="entry name" value="ZP_dom"/>
</dbReference>
<feature type="region of interest" description="Disordered" evidence="3">
    <location>
        <begin position="893"/>
        <end position="933"/>
    </location>
</feature>
<keyword evidence="4" id="KW-0472">Membrane</keyword>
<protein>
    <recommendedName>
        <fullName evidence="6">ZP domain-containing protein</fullName>
    </recommendedName>
</protein>
<dbReference type="InterPro" id="IPR055356">
    <property type="entry name" value="ZP-N"/>
</dbReference>
<dbReference type="InterPro" id="IPR055355">
    <property type="entry name" value="ZP-C"/>
</dbReference>
<dbReference type="PANTHER" id="PTHR14002:SF59">
    <property type="entry name" value="CUB AND ZONA PELLUCIDA-LIKE DOMAIN-CONTAINING PROTEIN 1-RELATED"/>
    <property type="match status" value="1"/>
</dbReference>
<feature type="transmembrane region" description="Helical" evidence="4">
    <location>
        <begin position="942"/>
        <end position="963"/>
    </location>
</feature>
<proteinExistence type="predicted"/>
<keyword evidence="1 5" id="KW-0732">Signal</keyword>
<evidence type="ECO:0000256" key="5">
    <source>
        <dbReference type="SAM" id="SignalP"/>
    </source>
</evidence>
<organism evidence="7 8">
    <name type="scientific">Ranitomeya imitator</name>
    <name type="common">mimic poison frog</name>
    <dbReference type="NCBI Taxonomy" id="111125"/>
    <lineage>
        <taxon>Eukaryota</taxon>
        <taxon>Metazoa</taxon>
        <taxon>Chordata</taxon>
        <taxon>Craniata</taxon>
        <taxon>Vertebrata</taxon>
        <taxon>Euteleostomi</taxon>
        <taxon>Amphibia</taxon>
        <taxon>Batrachia</taxon>
        <taxon>Anura</taxon>
        <taxon>Neobatrachia</taxon>
        <taxon>Hyloidea</taxon>
        <taxon>Dendrobatidae</taxon>
        <taxon>Dendrobatinae</taxon>
        <taxon>Ranitomeya</taxon>
    </lineage>
</organism>
<dbReference type="PROSITE" id="PS51034">
    <property type="entry name" value="ZP_2"/>
    <property type="match status" value="1"/>
</dbReference>
<feature type="compositionally biased region" description="Polar residues" evidence="3">
    <location>
        <begin position="906"/>
        <end position="927"/>
    </location>
</feature>
<sequence length="979" mass="108361">MARLQVFILCAAVFTAGSGSHMQGGTISFKATEKTQTGWLVDFTYKSSFIDNYGQYFYWNCFAGDCGYEIHRWLEPVENRTVSPSRWFQYEGYIRRRVDNDKHFQLWESSCCWVYNMYNTNGWQLTASVDLGIRSDTLTPNSSPVTTIIPILRIPRNCATTINLLGHDPDGDPVSCRYGYHYGECSSCSSSFYVDNSRCTLSVPSSMSSGSYVVELILEDFPKNIIYLTYKDGTIVYKYPNFSRKRRELPKDSQKYYWYWSSTPYYGDYWTTESVTDTSSEIWDITTDMSIAPEYSTTDHSTTEVLIHEESTMQTLSGTVYEPVTSAVSGTVYETVSEAVYETVTSAVSEAVHETVTSAVSGTVYETVTSTVSGTVYETVTSAVSGTMYETVTSAVSSTVYETVSEAVYETVTSAVTETITETVTSAVSSTVSEAVSEAVHETVSEAVYETVTPAVTETITEIVTEAMAETSADIVTDTVTWTSSAIDFMTESMAPPYVTTDTYYPSYQPPSMNSLSKISLQFLVEVTGSAPSCTLGDYRPKFVSPTPHHGEKLLTNAGSAVQLHLSAQAAYESISNFLVSGPSGLTKSFTGSSRSTTRSMVAEWTPSENDVGDHIPFCFVAETYGGYQSEMRCVIAVVGPNHLDNMELTCHENTMTLIVGKSSDHELYENQFRLNDPQCLVSSNSTHLIASVAYNSCGTETEETEDAIVFKNQATSFSDTLSVITRLHGVSIPFNCSFPKKSRVSASFRAHKSDYVFTEAGFGKFTYKFQFYTDDRFVEVETQFPLEATLRELLYMEIQVSASVPNVQLFVESCKATPHDNPSDPTAYDLIQNGCIKDETLVVYAANSTVYRFAVEAFAFIGDYSEVYMSCTVLLCKLGETGTRCSHGCIPKGGANRQRRRRSVTSESQQHFISQGPVQMKRQSPSDGDHDTSASLNVNTLVISISGAAVVASLGFIVYIYIKRVRFSGYNLLKTQDF</sequence>
<dbReference type="SMART" id="SM00241">
    <property type="entry name" value="ZP"/>
    <property type="match status" value="1"/>
</dbReference>
<feature type="signal peptide" evidence="5">
    <location>
        <begin position="1"/>
        <end position="19"/>
    </location>
</feature>
<gene>
    <name evidence="7" type="ORF">RIMI_LOCUS15352043</name>
</gene>
<keyword evidence="2" id="KW-1015">Disulfide bond</keyword>
<keyword evidence="4" id="KW-1133">Transmembrane helix</keyword>
<dbReference type="InterPro" id="IPR042235">
    <property type="entry name" value="ZP-C_dom"/>
</dbReference>
<evidence type="ECO:0000256" key="4">
    <source>
        <dbReference type="SAM" id="Phobius"/>
    </source>
</evidence>
<evidence type="ECO:0000256" key="2">
    <source>
        <dbReference type="ARBA" id="ARBA00023157"/>
    </source>
</evidence>
<keyword evidence="4" id="KW-0812">Transmembrane</keyword>
<keyword evidence="8" id="KW-1185">Reference proteome</keyword>
<name>A0ABN9M7Y5_9NEOB</name>
<feature type="chain" id="PRO_5045318407" description="ZP domain-containing protein" evidence="5">
    <location>
        <begin position="20"/>
        <end position="979"/>
    </location>
</feature>
<accession>A0ABN9M7Y5</accession>